<dbReference type="AlphaFoldDB" id="A0A9J6BX15"/>
<evidence type="ECO:0000313" key="3">
    <source>
        <dbReference type="Proteomes" id="UP001107558"/>
    </source>
</evidence>
<dbReference type="EMBL" id="JADBJN010000002">
    <property type="protein sequence ID" value="KAG5674240.1"/>
    <property type="molecule type" value="Genomic_DNA"/>
</dbReference>
<comment type="caution">
    <text evidence="2">The sequence shown here is derived from an EMBL/GenBank/DDBJ whole genome shotgun (WGS) entry which is preliminary data.</text>
</comment>
<proteinExistence type="predicted"/>
<sequence length="502" mass="57584">MEKRIKHEISEIRNTNWGHKLQNIIPSNQSLWKTARMLKNGNKIIPPLKTTVGLATTNVEKANLIAETLKKNHANPLYKVPSVYDYTINMTVTNYLSNNTNTDASDSLQIPTIDELKEAVKRLPNNKAPGIDGIKNCLIKNLPEQGFELLLAIFIACLRLGYFPMKWKHAKVFPIDTQHGFRAGFSTIHQLRRVIDYAKNGLNNKLSTGLITLDVEKAFDRVWHNGLIFKMIKLNFNPNIIKIIDSFLKNRSYQVTINNELSQTHKLEFGVPQGAVLSPILYNIYTHDMPTNNTYESALFADDVAKYSANNTLIRVNKSIVQAARETYEYMQKWKINVNGSKTNAIYITKRISRQIPDHPLSIFNSSVEWANELKYLGIVIDKRLTFSRHIDYVIAKTNNAIKILYPLLCRKSKLDTNNKLLIYKLAIRPIFTYGLPALKGIADAHLKKLQVTQNKTLKMILNRSHFENTIRLHKDAGIPLVKEYIEKLTRNFDEKLTNLQE</sequence>
<gene>
    <name evidence="2" type="ORF">PVAND_004220</name>
</gene>
<dbReference type="PANTHER" id="PTHR36688:SF1">
    <property type="entry name" value="ENDONUCLEASE_EXONUCLEASE_PHOSPHATASE DOMAIN-CONTAINING PROTEIN"/>
    <property type="match status" value="1"/>
</dbReference>
<protein>
    <recommendedName>
        <fullName evidence="1">Reverse transcriptase domain-containing protein</fullName>
    </recommendedName>
</protein>
<dbReference type="InterPro" id="IPR000477">
    <property type="entry name" value="RT_dom"/>
</dbReference>
<dbReference type="OrthoDB" id="7791090at2759"/>
<reference evidence="2" key="1">
    <citation type="submission" date="2021-03" db="EMBL/GenBank/DDBJ databases">
        <title>Chromosome level genome of the anhydrobiotic midge Polypedilum vanderplanki.</title>
        <authorList>
            <person name="Yoshida Y."/>
            <person name="Kikawada T."/>
            <person name="Gusev O."/>
        </authorList>
    </citation>
    <scope>NUCLEOTIDE SEQUENCE</scope>
    <source>
        <strain evidence="2">NIAS01</strain>
        <tissue evidence="2">Whole body or cell culture</tissue>
    </source>
</reference>
<evidence type="ECO:0000259" key="1">
    <source>
        <dbReference type="PROSITE" id="PS50878"/>
    </source>
</evidence>
<keyword evidence="3" id="KW-1185">Reference proteome</keyword>
<dbReference type="SUPFAM" id="SSF56672">
    <property type="entry name" value="DNA/RNA polymerases"/>
    <property type="match status" value="1"/>
</dbReference>
<accession>A0A9J6BX15</accession>
<dbReference type="PROSITE" id="PS50878">
    <property type="entry name" value="RT_POL"/>
    <property type="match status" value="1"/>
</dbReference>
<evidence type="ECO:0000313" key="2">
    <source>
        <dbReference type="EMBL" id="KAG5674240.1"/>
    </source>
</evidence>
<dbReference type="InterPro" id="IPR052560">
    <property type="entry name" value="RdDP_mobile_element"/>
</dbReference>
<dbReference type="GO" id="GO:0071897">
    <property type="term" value="P:DNA biosynthetic process"/>
    <property type="evidence" value="ECO:0007669"/>
    <property type="project" value="UniProtKB-ARBA"/>
</dbReference>
<dbReference type="PANTHER" id="PTHR36688">
    <property type="entry name" value="ENDO/EXONUCLEASE/PHOSPHATASE DOMAIN-CONTAINING PROTEIN"/>
    <property type="match status" value="1"/>
</dbReference>
<dbReference type="Pfam" id="PF00078">
    <property type="entry name" value="RVT_1"/>
    <property type="match status" value="1"/>
</dbReference>
<dbReference type="CDD" id="cd01650">
    <property type="entry name" value="RT_nLTR_like"/>
    <property type="match status" value="1"/>
</dbReference>
<feature type="domain" description="Reverse transcriptase" evidence="1">
    <location>
        <begin position="1"/>
        <end position="381"/>
    </location>
</feature>
<organism evidence="2 3">
    <name type="scientific">Polypedilum vanderplanki</name>
    <name type="common">Sleeping chironomid midge</name>
    <dbReference type="NCBI Taxonomy" id="319348"/>
    <lineage>
        <taxon>Eukaryota</taxon>
        <taxon>Metazoa</taxon>
        <taxon>Ecdysozoa</taxon>
        <taxon>Arthropoda</taxon>
        <taxon>Hexapoda</taxon>
        <taxon>Insecta</taxon>
        <taxon>Pterygota</taxon>
        <taxon>Neoptera</taxon>
        <taxon>Endopterygota</taxon>
        <taxon>Diptera</taxon>
        <taxon>Nematocera</taxon>
        <taxon>Chironomoidea</taxon>
        <taxon>Chironomidae</taxon>
        <taxon>Chironominae</taxon>
        <taxon>Polypedilum</taxon>
        <taxon>Polypedilum</taxon>
    </lineage>
</organism>
<dbReference type="InterPro" id="IPR043502">
    <property type="entry name" value="DNA/RNA_pol_sf"/>
</dbReference>
<dbReference type="Proteomes" id="UP001107558">
    <property type="component" value="Chromosome 2"/>
</dbReference>
<name>A0A9J6BX15_POLVA</name>